<dbReference type="EC" id="2.9.1.1" evidence="8"/>
<dbReference type="PANTHER" id="PTHR32328">
    <property type="entry name" value="L-SERYL-TRNA(SEC) SELENIUM TRANSFERASE"/>
    <property type="match status" value="1"/>
</dbReference>
<evidence type="ECO:0000259" key="10">
    <source>
        <dbReference type="Pfam" id="PF12390"/>
    </source>
</evidence>
<comment type="function">
    <text evidence="8">Converts seryl-tRNA(Sec) to selenocysteinyl-tRNA(Sec) required for selenoprotein biosynthesis.</text>
</comment>
<keyword evidence="5 8" id="KW-0648">Protein biosynthesis</keyword>
<dbReference type="HAMAP" id="MF_00423">
    <property type="entry name" value="SelA"/>
    <property type="match status" value="1"/>
</dbReference>
<sequence length="427" mass="43566">MPDPRRAIPRTDAVLVEPRVAKAAGTLGRDLVKSVVTEVQQAARDGEIAPGDVVDVVLTRLPASAASLRPVVNATGVVVHTNLGRAPLSAAALDALLAAGGTTDVEFDLATGERARRGRGALAALAAAVPDAGAVHVVNNNAAALLLCALALAPGREIVVSRGELVEIGDGFRIPDLLASTGARLREVGTTNRTSHGDYAGAVGPDTGFVLKVHPSNYRVTGFTSEVALGELAGLGVPVVADIGSGLLTPHPLLPDEPDAASALRAGATVVTASGDKLLGGPQAGLLFGAADVVERLRRHPAARALRVDKLTLAALEATLRGPEPPVRAALGASVETLRQRAESLVRALDGGDARVVSTRSAVGGGGAPGVELPSVAVSLPARYAAALRTGEPAVVGRVERDRCLLDLRTVRPEEDAKLLEAVRRCG</sequence>
<feature type="domain" description="L-seryl-tRNA selenium transferase N-terminal" evidence="10">
    <location>
        <begin position="5"/>
        <end position="44"/>
    </location>
</feature>
<dbReference type="InterPro" id="IPR015421">
    <property type="entry name" value="PyrdxlP-dep_Trfase_major"/>
</dbReference>
<dbReference type="NCBIfam" id="TIGR00474">
    <property type="entry name" value="selA"/>
    <property type="match status" value="1"/>
</dbReference>
<keyword evidence="3 8" id="KW-0808">Transferase</keyword>
<evidence type="ECO:0000256" key="6">
    <source>
        <dbReference type="ARBA" id="ARBA00023266"/>
    </source>
</evidence>
<dbReference type="SUPFAM" id="SSF53383">
    <property type="entry name" value="PLP-dependent transferases"/>
    <property type="match status" value="1"/>
</dbReference>
<comment type="similarity">
    <text evidence="7 8">Belongs to the SelA family.</text>
</comment>
<name>A0A6I8M6V4_9PSEU</name>
<dbReference type="Gene3D" id="3.40.640.10">
    <property type="entry name" value="Type I PLP-dependent aspartate aminotransferase-like (Major domain)"/>
    <property type="match status" value="1"/>
</dbReference>
<keyword evidence="6 8" id="KW-0711">Selenium</keyword>
<dbReference type="AlphaFoldDB" id="A0A6I8M6V4"/>
<evidence type="ECO:0000256" key="3">
    <source>
        <dbReference type="ARBA" id="ARBA00022679"/>
    </source>
</evidence>
<evidence type="ECO:0000256" key="9">
    <source>
        <dbReference type="PIRSR" id="PIRSR618319-50"/>
    </source>
</evidence>
<dbReference type="Pfam" id="PF12390">
    <property type="entry name" value="Se-cys_synth_N"/>
    <property type="match status" value="1"/>
</dbReference>
<evidence type="ECO:0000313" key="11">
    <source>
        <dbReference type="EMBL" id="VVJ25173.1"/>
    </source>
</evidence>
<keyword evidence="2 8" id="KW-0963">Cytoplasm</keyword>
<comment type="cofactor">
    <cofactor evidence="1 8 9">
        <name>pyridoxal 5'-phosphate</name>
        <dbReference type="ChEBI" id="CHEBI:597326"/>
    </cofactor>
</comment>
<evidence type="ECO:0000256" key="5">
    <source>
        <dbReference type="ARBA" id="ARBA00022917"/>
    </source>
</evidence>
<evidence type="ECO:0000256" key="7">
    <source>
        <dbReference type="ARBA" id="ARBA00044507"/>
    </source>
</evidence>
<reference evidence="11 12" key="1">
    <citation type="submission" date="2019-09" db="EMBL/GenBank/DDBJ databases">
        <authorList>
            <person name="Leyn A S."/>
        </authorList>
    </citation>
    <scope>NUCLEOTIDE SEQUENCE [LARGE SCALE GENOMIC DNA]</scope>
    <source>
        <strain evidence="11">AA231_1</strain>
    </source>
</reference>
<gene>
    <name evidence="8" type="primary">selA</name>
    <name evidence="11" type="ORF">AA23TX_09921</name>
</gene>
<comment type="pathway">
    <text evidence="8">Aminoacyl-tRNA biosynthesis; selenocysteinyl-tRNA(Sec) biosynthesis; selenocysteinyl-tRNA(Sec) from L-seryl-tRNA(Sec) (bacterial route): step 1/1.</text>
</comment>
<accession>A0A6I8M6V4</accession>
<dbReference type="EMBL" id="CABVGP010000004">
    <property type="protein sequence ID" value="VVJ25173.1"/>
    <property type="molecule type" value="Genomic_DNA"/>
</dbReference>
<dbReference type="Pfam" id="PF03841">
    <property type="entry name" value="SelA"/>
    <property type="match status" value="1"/>
</dbReference>
<dbReference type="GO" id="GO:0001514">
    <property type="term" value="P:selenocysteine incorporation"/>
    <property type="evidence" value="ECO:0007669"/>
    <property type="project" value="UniProtKB-UniRule"/>
</dbReference>
<comment type="subcellular location">
    <subcellularLocation>
        <location evidence="8">Cytoplasm</location>
    </subcellularLocation>
</comment>
<proteinExistence type="inferred from homology"/>
<evidence type="ECO:0000256" key="8">
    <source>
        <dbReference type="HAMAP-Rule" id="MF_00423"/>
    </source>
</evidence>
<dbReference type="Gene3D" id="3.90.1150.180">
    <property type="match status" value="1"/>
</dbReference>
<evidence type="ECO:0000256" key="4">
    <source>
        <dbReference type="ARBA" id="ARBA00022898"/>
    </source>
</evidence>
<evidence type="ECO:0000256" key="1">
    <source>
        <dbReference type="ARBA" id="ARBA00001933"/>
    </source>
</evidence>
<keyword evidence="4 8" id="KW-0663">Pyridoxal phosphate</keyword>
<dbReference type="GO" id="GO:0005737">
    <property type="term" value="C:cytoplasm"/>
    <property type="evidence" value="ECO:0007669"/>
    <property type="project" value="UniProtKB-SubCell"/>
</dbReference>
<dbReference type="InterPro" id="IPR015424">
    <property type="entry name" value="PyrdxlP-dep_Trfase"/>
</dbReference>
<evidence type="ECO:0000313" key="12">
    <source>
        <dbReference type="Proteomes" id="UP000399805"/>
    </source>
</evidence>
<dbReference type="InterPro" id="IPR018319">
    <property type="entry name" value="SelA-like"/>
</dbReference>
<dbReference type="RefSeq" id="WP_155549793.1">
    <property type="nucleotide sequence ID" value="NZ_CABVGP010000004.1"/>
</dbReference>
<dbReference type="InterPro" id="IPR025862">
    <property type="entry name" value="SelA_trans_N_dom"/>
</dbReference>
<dbReference type="PANTHER" id="PTHR32328:SF0">
    <property type="entry name" value="L-SERYL-TRNA(SEC) SELENIUM TRANSFERASE"/>
    <property type="match status" value="1"/>
</dbReference>
<dbReference type="InterPro" id="IPR004534">
    <property type="entry name" value="SelA_trans"/>
</dbReference>
<dbReference type="Proteomes" id="UP000399805">
    <property type="component" value="Unassembled WGS sequence"/>
</dbReference>
<dbReference type="GO" id="GO:0001717">
    <property type="term" value="P:conversion of seryl-tRNAsec to selenocys-tRNAsec"/>
    <property type="evidence" value="ECO:0007669"/>
    <property type="project" value="UniProtKB-UniRule"/>
</dbReference>
<protein>
    <recommendedName>
        <fullName evidence="8">L-seryl-tRNA(Sec) selenium transferase</fullName>
        <ecNumber evidence="8">2.9.1.1</ecNumber>
    </recommendedName>
    <alternativeName>
        <fullName evidence="8">Selenocysteine synthase</fullName>
        <shortName evidence="8">Sec synthase</shortName>
    </alternativeName>
    <alternativeName>
        <fullName evidence="8">Selenocysteinyl-tRNA(Sec) synthase</fullName>
    </alternativeName>
</protein>
<dbReference type="GO" id="GO:0004125">
    <property type="term" value="F:L-seryl-tRNA(Sec) selenium transferase activity"/>
    <property type="evidence" value="ECO:0007669"/>
    <property type="project" value="UniProtKB-UniRule"/>
</dbReference>
<organism evidence="11 12">
    <name type="scientific">Amycolatopsis camponoti</name>
    <dbReference type="NCBI Taxonomy" id="2606593"/>
    <lineage>
        <taxon>Bacteria</taxon>
        <taxon>Bacillati</taxon>
        <taxon>Actinomycetota</taxon>
        <taxon>Actinomycetes</taxon>
        <taxon>Pseudonocardiales</taxon>
        <taxon>Pseudonocardiaceae</taxon>
        <taxon>Amycolatopsis</taxon>
    </lineage>
</organism>
<feature type="modified residue" description="N6-(pyridoxal phosphate)lysine" evidence="8 9">
    <location>
        <position position="277"/>
    </location>
</feature>
<dbReference type="UniPathway" id="UPA00906">
    <property type="reaction ID" value="UER00896"/>
</dbReference>
<comment type="catalytic activity">
    <reaction evidence="8">
        <text>L-seryl-tRNA(Sec) + selenophosphate + H(+) = L-selenocysteinyl-tRNA(Sec) + phosphate</text>
        <dbReference type="Rhea" id="RHEA:22728"/>
        <dbReference type="Rhea" id="RHEA-COMP:9742"/>
        <dbReference type="Rhea" id="RHEA-COMP:9743"/>
        <dbReference type="ChEBI" id="CHEBI:15378"/>
        <dbReference type="ChEBI" id="CHEBI:16144"/>
        <dbReference type="ChEBI" id="CHEBI:43474"/>
        <dbReference type="ChEBI" id="CHEBI:78533"/>
        <dbReference type="ChEBI" id="CHEBI:78573"/>
        <dbReference type="EC" id="2.9.1.1"/>
    </reaction>
</comment>
<evidence type="ECO:0000256" key="2">
    <source>
        <dbReference type="ARBA" id="ARBA00022490"/>
    </source>
</evidence>
<keyword evidence="12" id="KW-1185">Reference proteome</keyword>